<evidence type="ECO:0000256" key="2">
    <source>
        <dbReference type="ARBA" id="ARBA00022723"/>
    </source>
</evidence>
<dbReference type="GO" id="GO:0004656">
    <property type="term" value="F:procollagen-proline 4-dioxygenase activity"/>
    <property type="evidence" value="ECO:0007669"/>
    <property type="project" value="TreeGrafter"/>
</dbReference>
<keyword evidence="5" id="KW-0408">Iron</keyword>
<dbReference type="Gene3D" id="2.60.120.620">
    <property type="entry name" value="q2cbj1_9rhob like domain"/>
    <property type="match status" value="1"/>
</dbReference>
<comment type="cofactor">
    <cofactor evidence="1">
        <name>L-ascorbate</name>
        <dbReference type="ChEBI" id="CHEBI:38290"/>
    </cofactor>
</comment>
<gene>
    <name evidence="7" type="ORF">UFOVP245_144</name>
</gene>
<evidence type="ECO:0000256" key="4">
    <source>
        <dbReference type="ARBA" id="ARBA00023002"/>
    </source>
</evidence>
<dbReference type="InterPro" id="IPR044862">
    <property type="entry name" value="Pro_4_hyd_alph_FE2OG_OXY"/>
</dbReference>
<reference evidence="7" key="1">
    <citation type="submission" date="2020-05" db="EMBL/GenBank/DDBJ databases">
        <authorList>
            <person name="Chiriac C."/>
            <person name="Salcher M."/>
            <person name="Ghai R."/>
            <person name="Kavagutti S V."/>
        </authorList>
    </citation>
    <scope>NUCLEOTIDE SEQUENCE</scope>
</reference>
<sequence length="194" mass="22493">MTSLDYFCREYEEFLSAEFCETIVDTFERVANADMAKVRSLSACKGNCDNCTCNRMDLNNHPEFQSIVQEVATKLYSNLDVYKADVKLNQREWPDKFAWEFLTIKKYKPGGERHKSHSDEEDLKSCKRFITMIIYLTDDFEGGGTRFLHSGLTCNPSKGKLLMFPSAWPWIHEGIAVEGINPKYIMITRLHYSE</sequence>
<dbReference type="InterPro" id="IPR045054">
    <property type="entry name" value="P4HA-like"/>
</dbReference>
<dbReference type="PROSITE" id="PS51471">
    <property type="entry name" value="FE2OG_OXY"/>
    <property type="match status" value="1"/>
</dbReference>
<feature type="domain" description="Fe2OG dioxygenase" evidence="6">
    <location>
        <begin position="98"/>
        <end position="192"/>
    </location>
</feature>
<evidence type="ECO:0000256" key="3">
    <source>
        <dbReference type="ARBA" id="ARBA00022964"/>
    </source>
</evidence>
<protein>
    <submittedName>
        <fullName evidence="7">Oxoglutarate/iron-dependent dioxygenase</fullName>
    </submittedName>
</protein>
<dbReference type="InterPro" id="IPR005123">
    <property type="entry name" value="Oxoglu/Fe-dep_dioxygenase_dom"/>
</dbReference>
<dbReference type="Pfam" id="PF13640">
    <property type="entry name" value="2OG-FeII_Oxy_3"/>
    <property type="match status" value="1"/>
</dbReference>
<accession>A0A6J7X279</accession>
<keyword evidence="2" id="KW-0479">Metal-binding</keyword>
<dbReference type="PANTHER" id="PTHR10869">
    <property type="entry name" value="PROLYL 4-HYDROXYLASE ALPHA SUBUNIT"/>
    <property type="match status" value="1"/>
</dbReference>
<dbReference type="PANTHER" id="PTHR10869:SF246">
    <property type="entry name" value="TRANSMEMBRANE PROLYL 4-HYDROXYLASE"/>
    <property type="match status" value="1"/>
</dbReference>
<keyword evidence="3 7" id="KW-0223">Dioxygenase</keyword>
<keyword evidence="4" id="KW-0560">Oxidoreductase</keyword>
<dbReference type="GO" id="GO:0005506">
    <property type="term" value="F:iron ion binding"/>
    <property type="evidence" value="ECO:0007669"/>
    <property type="project" value="InterPro"/>
</dbReference>
<evidence type="ECO:0000313" key="7">
    <source>
        <dbReference type="EMBL" id="CAB5221393.1"/>
    </source>
</evidence>
<organism evidence="7">
    <name type="scientific">uncultured Caudovirales phage</name>
    <dbReference type="NCBI Taxonomy" id="2100421"/>
    <lineage>
        <taxon>Viruses</taxon>
        <taxon>Duplodnaviria</taxon>
        <taxon>Heunggongvirae</taxon>
        <taxon>Uroviricota</taxon>
        <taxon>Caudoviricetes</taxon>
        <taxon>Peduoviridae</taxon>
        <taxon>Maltschvirus</taxon>
        <taxon>Maltschvirus maltsch</taxon>
    </lineage>
</organism>
<dbReference type="SMART" id="SM00702">
    <property type="entry name" value="P4Hc"/>
    <property type="match status" value="1"/>
</dbReference>
<evidence type="ECO:0000256" key="5">
    <source>
        <dbReference type="ARBA" id="ARBA00023004"/>
    </source>
</evidence>
<dbReference type="EMBL" id="LR798287">
    <property type="protein sequence ID" value="CAB5221393.1"/>
    <property type="molecule type" value="Genomic_DNA"/>
</dbReference>
<name>A0A6J7X279_9CAUD</name>
<dbReference type="InterPro" id="IPR006620">
    <property type="entry name" value="Pro_4_hyd_alph"/>
</dbReference>
<evidence type="ECO:0000256" key="1">
    <source>
        <dbReference type="ARBA" id="ARBA00001961"/>
    </source>
</evidence>
<proteinExistence type="predicted"/>
<dbReference type="GO" id="GO:0031418">
    <property type="term" value="F:L-ascorbic acid binding"/>
    <property type="evidence" value="ECO:0007669"/>
    <property type="project" value="InterPro"/>
</dbReference>
<evidence type="ECO:0000259" key="6">
    <source>
        <dbReference type="PROSITE" id="PS51471"/>
    </source>
</evidence>